<evidence type="ECO:0000313" key="3">
    <source>
        <dbReference type="Proteomes" id="UP001501446"/>
    </source>
</evidence>
<organism evidence="2 3">
    <name type="scientific">Kocuria gwangalliensis</name>
    <dbReference type="NCBI Taxonomy" id="501592"/>
    <lineage>
        <taxon>Bacteria</taxon>
        <taxon>Bacillati</taxon>
        <taxon>Actinomycetota</taxon>
        <taxon>Actinomycetes</taxon>
        <taxon>Micrococcales</taxon>
        <taxon>Micrococcaceae</taxon>
        <taxon>Kocuria</taxon>
    </lineage>
</organism>
<feature type="compositionally biased region" description="Basic and acidic residues" evidence="1">
    <location>
        <begin position="50"/>
        <end position="60"/>
    </location>
</feature>
<dbReference type="EMBL" id="BAABLN010000035">
    <property type="protein sequence ID" value="GAA4705867.1"/>
    <property type="molecule type" value="Genomic_DNA"/>
</dbReference>
<reference evidence="3" key="1">
    <citation type="journal article" date="2019" name="Int. J. Syst. Evol. Microbiol.">
        <title>The Global Catalogue of Microorganisms (GCM) 10K type strain sequencing project: providing services to taxonomists for standard genome sequencing and annotation.</title>
        <authorList>
            <consortium name="The Broad Institute Genomics Platform"/>
            <consortium name="The Broad Institute Genome Sequencing Center for Infectious Disease"/>
            <person name="Wu L."/>
            <person name="Ma J."/>
        </authorList>
    </citation>
    <scope>NUCLEOTIDE SEQUENCE [LARGE SCALE GENOMIC DNA]</scope>
    <source>
        <strain evidence="3">JCM 18958</strain>
    </source>
</reference>
<feature type="region of interest" description="Disordered" evidence="1">
    <location>
        <begin position="50"/>
        <end position="70"/>
    </location>
</feature>
<sequence>MINDYHEPPEPDWDEDDAYPPSLAEQRAAKKLEIDPAELRHWASELWGRGLEDESARRAGPDSSPQARGRVTRLLVDEIRTAIEER</sequence>
<dbReference type="Proteomes" id="UP001501446">
    <property type="component" value="Unassembled WGS sequence"/>
</dbReference>
<name>A0ABP8XH66_9MICC</name>
<accession>A0ABP8XH66</accession>
<evidence type="ECO:0000313" key="2">
    <source>
        <dbReference type="EMBL" id="GAA4705867.1"/>
    </source>
</evidence>
<proteinExistence type="predicted"/>
<feature type="region of interest" description="Disordered" evidence="1">
    <location>
        <begin position="1"/>
        <end position="20"/>
    </location>
</feature>
<gene>
    <name evidence="2" type="ORF">GCM10025781_26500</name>
</gene>
<evidence type="ECO:0000256" key="1">
    <source>
        <dbReference type="SAM" id="MobiDB-lite"/>
    </source>
</evidence>
<comment type="caution">
    <text evidence="2">The sequence shown here is derived from an EMBL/GenBank/DDBJ whole genome shotgun (WGS) entry which is preliminary data.</text>
</comment>
<protein>
    <recommendedName>
        <fullName evidence="4">Antitoxin VbhA domain-containing protein</fullName>
    </recommendedName>
</protein>
<evidence type="ECO:0008006" key="4">
    <source>
        <dbReference type="Google" id="ProtNLM"/>
    </source>
</evidence>
<keyword evidence="3" id="KW-1185">Reference proteome</keyword>